<protein>
    <submittedName>
        <fullName evidence="1">Uncharacterized protein</fullName>
    </submittedName>
</protein>
<reference evidence="1 2" key="1">
    <citation type="submission" date="2021-05" db="EMBL/GenBank/DDBJ databases">
        <title>A Polyphasic approach of four new species of the genus Ohtaekwangia: Ohtaekwangia histidinii sp. nov., Ohtaekwangia cretensis sp. nov., Ohtaekwangia indiensis sp. nov., Ohtaekwangia reichenbachii sp. nov. from diverse environment.</title>
        <authorList>
            <person name="Octaviana S."/>
        </authorList>
    </citation>
    <scope>NUCLEOTIDE SEQUENCE [LARGE SCALE GENOMIC DNA]</scope>
    <source>
        <strain evidence="1 2">PWU20</strain>
    </source>
</reference>
<dbReference type="Proteomes" id="UP000772618">
    <property type="component" value="Unassembled WGS sequence"/>
</dbReference>
<keyword evidence="2" id="KW-1185">Reference proteome</keyword>
<sequence length="192" mass="22588">METTIHTYKLKPGLFIAEKELVITPEFIEYKNSNNSSVKIGKSSFKDVKYLGDWIALYRFNLGYNYRIEIKYEDDKVLPISFVGYSNYKKVGTTYTDISKWIGKYFLSDIIHARLSEVSNKGGMQINDLVIKNEGLEWQNTLQLLPWQQVGLQEYHQYFVVFNKSNSNEYRRFSFVEWNSEILFNVLKALAE</sequence>
<organism evidence="1 2">
    <name type="scientific">Chryseosolibacter indicus</name>
    <dbReference type="NCBI Taxonomy" id="2782351"/>
    <lineage>
        <taxon>Bacteria</taxon>
        <taxon>Pseudomonadati</taxon>
        <taxon>Bacteroidota</taxon>
        <taxon>Cytophagia</taxon>
        <taxon>Cytophagales</taxon>
        <taxon>Chryseotaleaceae</taxon>
        <taxon>Chryseosolibacter</taxon>
    </lineage>
</organism>
<name>A0ABS5VU12_9BACT</name>
<dbReference type="EMBL" id="JAHESD010000029">
    <property type="protein sequence ID" value="MBT1704330.1"/>
    <property type="molecule type" value="Genomic_DNA"/>
</dbReference>
<evidence type="ECO:0000313" key="1">
    <source>
        <dbReference type="EMBL" id="MBT1704330.1"/>
    </source>
</evidence>
<gene>
    <name evidence="1" type="ORF">KK060_13630</name>
</gene>
<evidence type="ECO:0000313" key="2">
    <source>
        <dbReference type="Proteomes" id="UP000772618"/>
    </source>
</evidence>
<comment type="caution">
    <text evidence="1">The sequence shown here is derived from an EMBL/GenBank/DDBJ whole genome shotgun (WGS) entry which is preliminary data.</text>
</comment>
<accession>A0ABS5VU12</accession>
<proteinExistence type="predicted"/>
<dbReference type="RefSeq" id="WP_254154288.1">
    <property type="nucleotide sequence ID" value="NZ_JAHESD010000029.1"/>
</dbReference>